<evidence type="ECO:0000313" key="1">
    <source>
        <dbReference type="EMBL" id="CFR84772.1"/>
    </source>
</evidence>
<dbReference type="EMBL" id="CGCX01000866">
    <property type="protein sequence ID" value="CFR84772.1"/>
    <property type="molecule type" value="Genomic_DNA"/>
</dbReference>
<proteinExistence type="predicted"/>
<sequence length="74" mass="8243">MQRANAFDTKVFGGRIELADQLVDNFDQFVTRQAAGNLVDTQDVGKQDGDILVLLRNGLLPKAVPLDNWLGHHR</sequence>
<gene>
    <name evidence="1" type="ORF">ERS007657_02309</name>
</gene>
<organism evidence="1 2">
    <name type="scientific">Mycobacterium tuberculosis</name>
    <dbReference type="NCBI Taxonomy" id="1773"/>
    <lineage>
        <taxon>Bacteria</taxon>
        <taxon>Bacillati</taxon>
        <taxon>Actinomycetota</taxon>
        <taxon>Actinomycetes</taxon>
        <taxon>Mycobacteriales</taxon>
        <taxon>Mycobacteriaceae</taxon>
        <taxon>Mycobacterium</taxon>
        <taxon>Mycobacterium tuberculosis complex</taxon>
    </lineage>
</organism>
<protein>
    <submittedName>
        <fullName evidence="1">Uncharacterized protein</fullName>
    </submittedName>
</protein>
<dbReference type="AlphaFoldDB" id="A0A654U3P0"/>
<reference evidence="1 2" key="1">
    <citation type="submission" date="2015-03" db="EMBL/GenBank/DDBJ databases">
        <authorList>
            <consortium name="Pathogen Informatics"/>
        </authorList>
    </citation>
    <scope>NUCLEOTIDE SEQUENCE [LARGE SCALE GENOMIC DNA]</scope>
    <source>
        <strain evidence="1 2">C09601061</strain>
    </source>
</reference>
<accession>A0A654U3P0</accession>
<evidence type="ECO:0000313" key="2">
    <source>
        <dbReference type="Proteomes" id="UP000046680"/>
    </source>
</evidence>
<name>A0A654U3P0_MYCTX</name>
<dbReference type="Proteomes" id="UP000046680">
    <property type="component" value="Unassembled WGS sequence"/>
</dbReference>